<dbReference type="PROSITE" id="PS51257">
    <property type="entry name" value="PROKAR_LIPOPROTEIN"/>
    <property type="match status" value="1"/>
</dbReference>
<name>A0A9X2D719_9ACTN</name>
<dbReference type="Proteomes" id="UP001139485">
    <property type="component" value="Unassembled WGS sequence"/>
</dbReference>
<dbReference type="EMBL" id="JAMOIL010000010">
    <property type="protein sequence ID" value="MCM0620502.1"/>
    <property type="molecule type" value="Genomic_DNA"/>
</dbReference>
<feature type="chain" id="PRO_5040955523" evidence="1">
    <location>
        <begin position="26"/>
        <end position="241"/>
    </location>
</feature>
<keyword evidence="1" id="KW-0732">Signal</keyword>
<accession>A0A9X2D719</accession>
<evidence type="ECO:0000313" key="2">
    <source>
        <dbReference type="EMBL" id="MCM0620502.1"/>
    </source>
</evidence>
<keyword evidence="3" id="KW-1185">Reference proteome</keyword>
<evidence type="ECO:0000256" key="1">
    <source>
        <dbReference type="SAM" id="SignalP"/>
    </source>
</evidence>
<reference evidence="2" key="1">
    <citation type="submission" date="2022-05" db="EMBL/GenBank/DDBJ databases">
        <authorList>
            <person name="Tuo L."/>
        </authorList>
    </citation>
    <scope>NUCLEOTIDE SEQUENCE</scope>
    <source>
        <strain evidence="2">BSK12Z-4</strain>
    </source>
</reference>
<proteinExistence type="predicted"/>
<comment type="caution">
    <text evidence="2">The sequence shown here is derived from an EMBL/GenBank/DDBJ whole genome shotgun (WGS) entry which is preliminary data.</text>
</comment>
<protein>
    <submittedName>
        <fullName evidence="2">Uncharacterized protein</fullName>
    </submittedName>
</protein>
<evidence type="ECO:0000313" key="3">
    <source>
        <dbReference type="Proteomes" id="UP001139485"/>
    </source>
</evidence>
<feature type="signal peptide" evidence="1">
    <location>
        <begin position="1"/>
        <end position="25"/>
    </location>
</feature>
<dbReference type="AlphaFoldDB" id="A0A9X2D719"/>
<gene>
    <name evidence="2" type="ORF">M8330_09365</name>
</gene>
<dbReference type="RefSeq" id="WP_250827102.1">
    <property type="nucleotide sequence ID" value="NZ_JAMOIL010000010.1"/>
</dbReference>
<organism evidence="2 3">
    <name type="scientific">Nocardioides bruguierae</name>
    <dbReference type="NCBI Taxonomy" id="2945102"/>
    <lineage>
        <taxon>Bacteria</taxon>
        <taxon>Bacillati</taxon>
        <taxon>Actinomycetota</taxon>
        <taxon>Actinomycetes</taxon>
        <taxon>Propionibacteriales</taxon>
        <taxon>Nocardioidaceae</taxon>
        <taxon>Nocardioides</taxon>
    </lineage>
</organism>
<sequence>MRARLPRPVSLVLAACVLLGGTLTACTSGGTTDDGGAAVPGETVSASDLVPSPSSVAGLSAQQPDLVLERASFCDQVPDAAVLAALGRREGGRVPSLAQWDDGDTTVLTQGLAEGTSDVAHEYGCRWTTGRGAAVVPGVQAWVYAPAVGTGRARSLARGLADSVSGDGVTCQERADADVLGTVGATAVCSSDAGRAVVRAGLLGEAWLTCTVTARSDVATGALLRRSDAWCAAVALAGAAD</sequence>